<feature type="non-terminal residue" evidence="1">
    <location>
        <position position="1"/>
    </location>
</feature>
<organism evidence="1 2">
    <name type="scientific">Streptococcus anginosus</name>
    <dbReference type="NCBI Taxonomy" id="1328"/>
    <lineage>
        <taxon>Bacteria</taxon>
        <taxon>Bacillati</taxon>
        <taxon>Bacillota</taxon>
        <taxon>Bacilli</taxon>
        <taxon>Lactobacillales</taxon>
        <taxon>Streptococcaceae</taxon>
        <taxon>Streptococcus</taxon>
        <taxon>Streptococcus anginosus group</taxon>
    </lineage>
</organism>
<sequence>KIIVLGGSVAQNNPDFIEDIKTVLGLSLHHEQKHILNNIIISKIDSGNNGIIGSAFLVQ</sequence>
<keyword evidence="2" id="KW-1185">Reference proteome</keyword>
<dbReference type="Proteomes" id="UP001526076">
    <property type="component" value="Unassembled WGS sequence"/>
</dbReference>
<dbReference type="EMBL" id="JAPAHU010000073">
    <property type="protein sequence ID" value="MCW1043028.1"/>
    <property type="molecule type" value="Genomic_DNA"/>
</dbReference>
<proteinExistence type="predicted"/>
<evidence type="ECO:0000313" key="1">
    <source>
        <dbReference type="EMBL" id="MCW1043028.1"/>
    </source>
</evidence>
<evidence type="ECO:0000313" key="2">
    <source>
        <dbReference type="Proteomes" id="UP001526076"/>
    </source>
</evidence>
<protein>
    <submittedName>
        <fullName evidence="1">ROK family protein</fullName>
    </submittedName>
</protein>
<comment type="caution">
    <text evidence="1">The sequence shown here is derived from an EMBL/GenBank/DDBJ whole genome shotgun (WGS) entry which is preliminary data.</text>
</comment>
<name>A0ABT3EC89_STRAP</name>
<accession>A0ABT3EC89</accession>
<reference evidence="1 2" key="1">
    <citation type="submission" date="2022-10" db="EMBL/GenBank/DDBJ databases">
        <title>Comparative genomic study of S. anginosus.</title>
        <authorList>
            <person name="Prasad A."/>
            <person name="Ene A."/>
            <person name="Jablonska S."/>
            <person name="Du J."/>
            <person name="Wolfe A.J."/>
            <person name="Putonti C."/>
        </authorList>
    </citation>
    <scope>NUCLEOTIDE SEQUENCE [LARGE SCALE GENOMIC DNA]</scope>
    <source>
        <strain evidence="1 2">UMB9231</strain>
    </source>
</reference>
<gene>
    <name evidence="1" type="ORF">OJ597_11645</name>
</gene>